<accession>A0A5C4NBN0</accession>
<keyword evidence="13" id="KW-1185">Reference proteome</keyword>
<dbReference type="RefSeq" id="WP_139082515.1">
    <property type="nucleotide sequence ID" value="NZ_VDFV01000026.1"/>
</dbReference>
<dbReference type="OrthoDB" id="9811198at2"/>
<evidence type="ECO:0000256" key="9">
    <source>
        <dbReference type="RuleBase" id="RU365041"/>
    </source>
</evidence>
<feature type="transmembrane region" description="Helical" evidence="9">
    <location>
        <begin position="15"/>
        <end position="33"/>
    </location>
</feature>
<organism evidence="12 13">
    <name type="scientific">Rubellimicrobium roseum</name>
    <dbReference type="NCBI Taxonomy" id="687525"/>
    <lineage>
        <taxon>Bacteria</taxon>
        <taxon>Pseudomonadati</taxon>
        <taxon>Pseudomonadota</taxon>
        <taxon>Alphaproteobacteria</taxon>
        <taxon>Rhodobacterales</taxon>
        <taxon>Roseobacteraceae</taxon>
        <taxon>Rubellimicrobium</taxon>
    </lineage>
</organism>
<dbReference type="EMBL" id="VDFV01000026">
    <property type="protein sequence ID" value="TNC68023.1"/>
    <property type="molecule type" value="Genomic_DNA"/>
</dbReference>
<reference evidence="12 13" key="1">
    <citation type="submission" date="2019-06" db="EMBL/GenBank/DDBJ databases">
        <authorList>
            <person name="Jiang L."/>
        </authorList>
    </citation>
    <scope>NUCLEOTIDE SEQUENCE [LARGE SCALE GENOMIC DNA]</scope>
    <source>
        <strain evidence="12 13">YIM 48858</strain>
    </source>
</reference>
<dbReference type="Pfam" id="PF21770">
    <property type="entry name" value="MgtC_SapB_C"/>
    <property type="match status" value="1"/>
</dbReference>
<feature type="transmembrane region" description="Helical" evidence="9">
    <location>
        <begin position="71"/>
        <end position="91"/>
    </location>
</feature>
<dbReference type="InterPro" id="IPR003416">
    <property type="entry name" value="MgtC/SapB/SrpB/YhiD_fam"/>
</dbReference>
<feature type="domain" description="MgtC-like C-terminal" evidence="11">
    <location>
        <begin position="159"/>
        <end position="236"/>
    </location>
</feature>
<comment type="subcellular location">
    <subcellularLocation>
        <location evidence="9">Cell inner membrane</location>
        <topology evidence="9">Multi-pass membrane protein</topology>
    </subcellularLocation>
    <subcellularLocation>
        <location evidence="1">Cell membrane</location>
        <topology evidence="1">Multi-pass membrane protein</topology>
    </subcellularLocation>
</comment>
<dbReference type="AlphaFoldDB" id="A0A5C4NBN0"/>
<comment type="function">
    <text evidence="8">Virulence factor required for growth in low Mg(2+) medium and for intramacrophage survival. May be involved in regulating membrane potential by activating Na(+)/K(+)-ATPase.</text>
</comment>
<dbReference type="PANTHER" id="PTHR33778">
    <property type="entry name" value="PROTEIN MGTC"/>
    <property type="match status" value="1"/>
</dbReference>
<keyword evidence="9" id="KW-0997">Cell inner membrane</keyword>
<comment type="caution">
    <text evidence="12">The sequence shown here is derived from an EMBL/GenBank/DDBJ whole genome shotgun (WGS) entry which is preliminary data.</text>
</comment>
<protein>
    <recommendedName>
        <fullName evidence="3 9">Protein MgtC</fullName>
    </recommendedName>
</protein>
<dbReference type="InterPro" id="IPR049177">
    <property type="entry name" value="MgtC_SapB_SrpB_YhiD_N"/>
</dbReference>
<gene>
    <name evidence="12" type="ORF">FHG71_15005</name>
</gene>
<evidence type="ECO:0000256" key="3">
    <source>
        <dbReference type="ARBA" id="ARBA00013833"/>
    </source>
</evidence>
<evidence type="ECO:0000256" key="7">
    <source>
        <dbReference type="ARBA" id="ARBA00023136"/>
    </source>
</evidence>
<keyword evidence="4" id="KW-1003">Cell membrane</keyword>
<comment type="similarity">
    <text evidence="2 9">Belongs to the MgtC/SapB family.</text>
</comment>
<feature type="domain" description="MgtC/SapB/SrpB/YhiD N-terminal" evidence="10">
    <location>
        <begin position="22"/>
        <end position="143"/>
    </location>
</feature>
<evidence type="ECO:0000259" key="11">
    <source>
        <dbReference type="Pfam" id="PF21770"/>
    </source>
</evidence>
<evidence type="ECO:0000256" key="2">
    <source>
        <dbReference type="ARBA" id="ARBA00009298"/>
    </source>
</evidence>
<dbReference type="Pfam" id="PF02308">
    <property type="entry name" value="MgtC"/>
    <property type="match status" value="1"/>
</dbReference>
<feature type="transmembrane region" description="Helical" evidence="9">
    <location>
        <begin position="98"/>
        <end position="115"/>
    </location>
</feature>
<evidence type="ECO:0000313" key="13">
    <source>
        <dbReference type="Proteomes" id="UP000305709"/>
    </source>
</evidence>
<evidence type="ECO:0000259" key="10">
    <source>
        <dbReference type="Pfam" id="PF02308"/>
    </source>
</evidence>
<keyword evidence="6 9" id="KW-1133">Transmembrane helix</keyword>
<dbReference type="PANTHER" id="PTHR33778:SF3">
    <property type="entry name" value="PROTEIN MGTC"/>
    <property type="match status" value="1"/>
</dbReference>
<feature type="transmembrane region" description="Helical" evidence="9">
    <location>
        <begin position="45"/>
        <end position="65"/>
    </location>
</feature>
<evidence type="ECO:0000313" key="12">
    <source>
        <dbReference type="EMBL" id="TNC68023.1"/>
    </source>
</evidence>
<proteinExistence type="inferred from homology"/>
<sequence>MDIPFLPLPFLPADLQRAALNLFVALSCGALIGSERQIRQRMAGLRTNALVALGAAAFVTFSGLYPDEVSPTRVAAQIVSGIGFLGAGIIFRDGFTVHGINSAATLWCAAGVGMIAGAGAWPYALLLTGLIVFVNLGLRPLVKWIKRHTLAGRPVLRQFEVAVTCAPSREAEVRAILLGVVQVAGLHLTEIAVRPSGDGAALDIAATVTGEGVTQTAIDAAFARLAAEPGLSRVGWQAVEDT</sequence>
<evidence type="ECO:0000256" key="1">
    <source>
        <dbReference type="ARBA" id="ARBA00004651"/>
    </source>
</evidence>
<evidence type="ECO:0000256" key="4">
    <source>
        <dbReference type="ARBA" id="ARBA00022475"/>
    </source>
</evidence>
<name>A0A5C4NBN0_9RHOB</name>
<dbReference type="PRINTS" id="PR01837">
    <property type="entry name" value="MGTCSAPBPROT"/>
</dbReference>
<dbReference type="GO" id="GO:0005886">
    <property type="term" value="C:plasma membrane"/>
    <property type="evidence" value="ECO:0007669"/>
    <property type="project" value="UniProtKB-SubCell"/>
</dbReference>
<dbReference type="InterPro" id="IPR048640">
    <property type="entry name" value="MgtC-like_C"/>
</dbReference>
<evidence type="ECO:0000256" key="6">
    <source>
        <dbReference type="ARBA" id="ARBA00022989"/>
    </source>
</evidence>
<keyword evidence="5 9" id="KW-0812">Transmembrane</keyword>
<dbReference type="Gene3D" id="3.30.70.260">
    <property type="match status" value="1"/>
</dbReference>
<dbReference type="Proteomes" id="UP000305709">
    <property type="component" value="Unassembled WGS sequence"/>
</dbReference>
<keyword evidence="7 9" id="KW-0472">Membrane</keyword>
<evidence type="ECO:0000256" key="8">
    <source>
        <dbReference type="ARBA" id="ARBA00025369"/>
    </source>
</evidence>
<evidence type="ECO:0000256" key="5">
    <source>
        <dbReference type="ARBA" id="ARBA00022692"/>
    </source>
</evidence>